<dbReference type="AlphaFoldDB" id="A0A8B8BGA6"/>
<accession>A0A8B8BGA6</accession>
<keyword evidence="2" id="KW-0472">Membrane</keyword>
<keyword evidence="4" id="KW-1185">Reference proteome</keyword>
<feature type="domain" description="WSC" evidence="3">
    <location>
        <begin position="64"/>
        <end position="158"/>
    </location>
</feature>
<evidence type="ECO:0000259" key="3">
    <source>
        <dbReference type="PROSITE" id="PS51212"/>
    </source>
</evidence>
<keyword evidence="2" id="KW-1133">Transmembrane helix</keyword>
<reference evidence="5" key="1">
    <citation type="submission" date="2025-08" db="UniProtKB">
        <authorList>
            <consortium name="RefSeq"/>
        </authorList>
    </citation>
    <scope>IDENTIFICATION</scope>
    <source>
        <tissue evidence="5">Whole sample</tissue>
    </source>
</reference>
<dbReference type="Pfam" id="PF01822">
    <property type="entry name" value="WSC"/>
    <property type="match status" value="1"/>
</dbReference>
<evidence type="ECO:0000313" key="5">
    <source>
        <dbReference type="RefSeq" id="XP_022302273.1"/>
    </source>
</evidence>
<evidence type="ECO:0000256" key="1">
    <source>
        <dbReference type="SAM" id="MobiDB-lite"/>
    </source>
</evidence>
<feature type="compositionally biased region" description="Basic and acidic residues" evidence="1">
    <location>
        <begin position="460"/>
        <end position="471"/>
    </location>
</feature>
<dbReference type="OrthoDB" id="6156215at2759"/>
<dbReference type="PROSITE" id="PS51212">
    <property type="entry name" value="WSC"/>
    <property type="match status" value="1"/>
</dbReference>
<name>A0A8B8BGA6_CRAVI</name>
<feature type="region of interest" description="Disordered" evidence="1">
    <location>
        <begin position="460"/>
        <end position="492"/>
    </location>
</feature>
<dbReference type="Proteomes" id="UP000694844">
    <property type="component" value="Chromosome 8"/>
</dbReference>
<organism evidence="4 5">
    <name type="scientific">Crassostrea virginica</name>
    <name type="common">Eastern oyster</name>
    <dbReference type="NCBI Taxonomy" id="6565"/>
    <lineage>
        <taxon>Eukaryota</taxon>
        <taxon>Metazoa</taxon>
        <taxon>Spiralia</taxon>
        <taxon>Lophotrochozoa</taxon>
        <taxon>Mollusca</taxon>
        <taxon>Bivalvia</taxon>
        <taxon>Autobranchia</taxon>
        <taxon>Pteriomorphia</taxon>
        <taxon>Ostreida</taxon>
        <taxon>Ostreoidea</taxon>
        <taxon>Ostreidae</taxon>
        <taxon>Crassostrea</taxon>
    </lineage>
</organism>
<dbReference type="RefSeq" id="XP_022302273.1">
    <property type="nucleotide sequence ID" value="XM_022446565.1"/>
</dbReference>
<dbReference type="KEGG" id="cvn:111110174"/>
<gene>
    <name evidence="5" type="primary">LOC111110174</name>
</gene>
<proteinExistence type="predicted"/>
<dbReference type="InterPro" id="IPR002889">
    <property type="entry name" value="WSC_carb-bd"/>
</dbReference>
<dbReference type="GeneID" id="111110174"/>
<evidence type="ECO:0000313" key="4">
    <source>
        <dbReference type="Proteomes" id="UP000694844"/>
    </source>
</evidence>
<sequence length="492" mass="55696">MNVTYYTILHVSVLTVLCVYVSGGHLTWFEAQTECRNRNQTLTFKEDGPPSYFWTGFYKKRSPWIKILGCYQDHHIQSSKLCQIILRTTSPGLCQEKCLEKDISIFAIQANKCICLSNHFDYSKNLLSPSECSFECNNSELLLHECGGESAYNVFLTDLSLLKIEKHCLSLQCAKEDPQFLHKSCEEPFNPICRYSNNLAQAGPWREVIDKCKRNGFYPIGNLNLSNARSACANLSNEGPDWIGVVRDQYIGLDQGQLIEKREHISFHSCETCKVENGNINCSYQSCDKRLSLYHCSENMLNETQHSCITGNVFNKDTENKSRVVQIVVPVVVVLLLTVCVALIGIYLYNRRKKDLKNNGTYGGNKSTTTTSESYSDIDNNVNKNYFVLHQSNPSRLLADNSKKVSTVEHVYNDTEDGTYDHLGDKAARKQTAADDTYNHASPVMISDLSDYDVANQKQTHEDDNDYDHTTPAENAYGHLNTSPKDTDYSCI</sequence>
<feature type="transmembrane region" description="Helical" evidence="2">
    <location>
        <begin position="327"/>
        <end position="349"/>
    </location>
</feature>
<dbReference type="InterPro" id="IPR016187">
    <property type="entry name" value="CTDL_fold"/>
</dbReference>
<evidence type="ECO:0000256" key="2">
    <source>
        <dbReference type="SAM" id="Phobius"/>
    </source>
</evidence>
<dbReference type="SUPFAM" id="SSF56436">
    <property type="entry name" value="C-type lectin-like"/>
    <property type="match status" value="1"/>
</dbReference>
<protein>
    <submittedName>
        <fullName evidence="5">Uncharacterized protein LOC111110174</fullName>
    </submittedName>
</protein>
<keyword evidence="2" id="KW-0812">Transmembrane</keyword>